<dbReference type="CDD" id="cd09892">
    <property type="entry name" value="NGN_SP_RfaH"/>
    <property type="match status" value="1"/>
</dbReference>
<dbReference type="RefSeq" id="WP_067616581.1">
    <property type="nucleotide sequence ID" value="NZ_MAGO01000003.1"/>
</dbReference>
<feature type="domain" description="NusG-like N-terminal" evidence="4">
    <location>
        <begin position="4"/>
        <end position="103"/>
    </location>
</feature>
<dbReference type="InterPro" id="IPR036735">
    <property type="entry name" value="NGN_dom_sf"/>
</dbReference>
<dbReference type="SMART" id="SM00738">
    <property type="entry name" value="NGN"/>
    <property type="match status" value="1"/>
</dbReference>
<dbReference type="STRING" id="1156395.DBT_0795"/>
<dbReference type="SUPFAM" id="SSF82679">
    <property type="entry name" value="N-utilization substance G protein NusG, N-terminal domain"/>
    <property type="match status" value="1"/>
</dbReference>
<dbReference type="GO" id="GO:0005829">
    <property type="term" value="C:cytosol"/>
    <property type="evidence" value="ECO:0007669"/>
    <property type="project" value="TreeGrafter"/>
</dbReference>
<proteinExistence type="predicted"/>
<dbReference type="Proteomes" id="UP000093080">
    <property type="component" value="Unassembled WGS sequence"/>
</dbReference>
<dbReference type="InterPro" id="IPR043425">
    <property type="entry name" value="NusG-like"/>
</dbReference>
<keyword evidence="2" id="KW-0805">Transcription regulation</keyword>
<comment type="caution">
    <text evidence="5">The sequence shown here is derived from an EMBL/GenBank/DDBJ whole genome shotgun (WGS) entry which is preliminary data.</text>
</comment>
<dbReference type="EMBL" id="MAGO01000003">
    <property type="protein sequence ID" value="OCC15870.1"/>
    <property type="molecule type" value="Genomic_DNA"/>
</dbReference>
<dbReference type="PANTHER" id="PTHR30265">
    <property type="entry name" value="RHO-INTERACTING TRANSCRIPTION TERMINATION FACTOR NUSG"/>
    <property type="match status" value="1"/>
</dbReference>
<organism evidence="5 6">
    <name type="scientific">Dissulfuribacter thermophilus</name>
    <dbReference type="NCBI Taxonomy" id="1156395"/>
    <lineage>
        <taxon>Bacteria</taxon>
        <taxon>Pseudomonadati</taxon>
        <taxon>Thermodesulfobacteriota</taxon>
        <taxon>Dissulfuribacteria</taxon>
        <taxon>Dissulfuribacterales</taxon>
        <taxon>Dissulfuribacteraceae</taxon>
        <taxon>Dissulfuribacter</taxon>
    </lineage>
</organism>
<dbReference type="Gene3D" id="3.30.70.940">
    <property type="entry name" value="NusG, N-terminal domain"/>
    <property type="match status" value="1"/>
</dbReference>
<dbReference type="InterPro" id="IPR006645">
    <property type="entry name" value="NGN-like_dom"/>
</dbReference>
<evidence type="ECO:0000259" key="4">
    <source>
        <dbReference type="SMART" id="SM00738"/>
    </source>
</evidence>
<keyword evidence="3" id="KW-0804">Transcription</keyword>
<dbReference type="GO" id="GO:0031564">
    <property type="term" value="P:transcription antitermination"/>
    <property type="evidence" value="ECO:0007669"/>
    <property type="project" value="UniProtKB-KW"/>
</dbReference>
<protein>
    <submittedName>
        <fullName evidence="5">Transcriptional activator RfaH</fullName>
    </submittedName>
</protein>
<keyword evidence="6" id="KW-1185">Reference proteome</keyword>
<dbReference type="GO" id="GO:0006354">
    <property type="term" value="P:DNA-templated transcription elongation"/>
    <property type="evidence" value="ECO:0007669"/>
    <property type="project" value="InterPro"/>
</dbReference>
<evidence type="ECO:0000313" key="5">
    <source>
        <dbReference type="EMBL" id="OCC15870.1"/>
    </source>
</evidence>
<evidence type="ECO:0000256" key="1">
    <source>
        <dbReference type="ARBA" id="ARBA00022814"/>
    </source>
</evidence>
<dbReference type="AlphaFoldDB" id="A0A1B9F7K5"/>
<dbReference type="Pfam" id="PF02357">
    <property type="entry name" value="NusG"/>
    <property type="match status" value="1"/>
</dbReference>
<gene>
    <name evidence="5" type="ORF">DBT_0795</name>
</gene>
<evidence type="ECO:0000256" key="3">
    <source>
        <dbReference type="ARBA" id="ARBA00023163"/>
    </source>
</evidence>
<keyword evidence="1" id="KW-0889">Transcription antitermination</keyword>
<evidence type="ECO:0000256" key="2">
    <source>
        <dbReference type="ARBA" id="ARBA00023015"/>
    </source>
</evidence>
<sequence>MEMVKKWYAVRTKPRREFYAKDNLVRQGFETYLPVVKKLISHARKKQIEPRPFFAGYLFLHLSPEECNWTTINSTYGVLSAVRFGDVYPPVPDGLIAELKAREDSSGNIVLDPLKTVPFKPGDKVLVRKGEGLIEAIFTEMNSEDRAIVLIELLKRQIKVEVPIEYLETY</sequence>
<evidence type="ECO:0000313" key="6">
    <source>
        <dbReference type="Proteomes" id="UP000093080"/>
    </source>
</evidence>
<accession>A0A1B9F7K5</accession>
<reference evidence="5 6" key="1">
    <citation type="submission" date="2016-06" db="EMBL/GenBank/DDBJ databases">
        <title>Respiratory ammonification of nitrate coupled to the oxidation of elemental sulfur in deep-sea autotrophic thermophilic bacteria.</title>
        <authorList>
            <person name="Slobodkina G.B."/>
            <person name="Mardanov A.V."/>
            <person name="Ravin N.V."/>
            <person name="Frolova A.A."/>
            <person name="Viryasiv M.B."/>
            <person name="Chernyh N.A."/>
            <person name="Bonch-Osmolovskaya E.A."/>
            <person name="Slobodkin A.I."/>
        </authorList>
    </citation>
    <scope>NUCLEOTIDE SEQUENCE [LARGE SCALE GENOMIC DNA]</scope>
    <source>
        <strain evidence="5 6">S69</strain>
    </source>
</reference>
<name>A0A1B9F7K5_9BACT</name>
<dbReference type="PANTHER" id="PTHR30265:SF7">
    <property type="entry name" value="TRANSCRIPTION ANTITERMINATION PROTEIN RFAH"/>
    <property type="match status" value="1"/>
</dbReference>